<feature type="domain" description="Transmembrane protein 135 N-terminal" evidence="7">
    <location>
        <begin position="327"/>
        <end position="464"/>
    </location>
</feature>
<sequence>MAMSLDRGSNAMATLKPTVLAYLLGYISSTGPKIIKILFQLILQKRSASETVLKIQDVIRQAASFNCFPAFCASTVAGSTILQIPLQRGLRQLAARLRRSGLRFSSAWIQVTAKFLAAFSGTLVGFTLLNSRNVSANGLPRTSNFEKKASASTNKHYLPAVPSNAAGQEKSDPESHASAVPRSAFGQTALAGRSMDITLFTFVRAIDVIFGSQWSKYRRQRTKAGSWTALQAFLAQSIDPTTFVVSCSIIMWSWFYSPDRLPRAYNLWISSAAEVDERLIEALRQVRYGNFVYGKDTGIASLLGSMCKDYDWPVEWGDPAKTIPIPCEMVHMGCGPNCEKHAIARFGRAWYFAARMYFPLNLLMLLRRRNLTTKRVFVTVLDAARSSAFLGAFVSLFYYGVCLSRTRLGPRLFSRKTVTPMQWDGGLCVGAGCLLCGWSILLEKASRRQELASFVAPRALATVFPRRYDKTHQWKEQLLFSVSAAIVLTAAQMRPKLVRGVLGRLLHQVLVSGDHS</sequence>
<evidence type="ECO:0000313" key="8">
    <source>
        <dbReference type="EMBL" id="KAF2233211.1"/>
    </source>
</evidence>
<evidence type="ECO:0000256" key="6">
    <source>
        <dbReference type="SAM" id="Phobius"/>
    </source>
</evidence>
<dbReference type="Pfam" id="PF15982">
    <property type="entry name" value="TMEM135_C_rich"/>
    <property type="match status" value="1"/>
</dbReference>
<organism evidence="8 9">
    <name type="scientific">Viridothelium virens</name>
    <name type="common">Speckled blister lichen</name>
    <name type="synonym">Trypethelium virens</name>
    <dbReference type="NCBI Taxonomy" id="1048519"/>
    <lineage>
        <taxon>Eukaryota</taxon>
        <taxon>Fungi</taxon>
        <taxon>Dikarya</taxon>
        <taxon>Ascomycota</taxon>
        <taxon>Pezizomycotina</taxon>
        <taxon>Dothideomycetes</taxon>
        <taxon>Dothideomycetes incertae sedis</taxon>
        <taxon>Trypetheliales</taxon>
        <taxon>Trypetheliaceae</taxon>
        <taxon>Viridothelium</taxon>
    </lineage>
</organism>
<gene>
    <name evidence="8" type="ORF">EV356DRAFT_533858</name>
</gene>
<comment type="similarity">
    <text evidence="2">Belongs to the TMEM135 family.</text>
</comment>
<feature type="transmembrane region" description="Helical" evidence="6">
    <location>
        <begin position="349"/>
        <end position="366"/>
    </location>
</feature>
<dbReference type="OrthoDB" id="4021778at2759"/>
<evidence type="ECO:0000259" key="7">
    <source>
        <dbReference type="Pfam" id="PF15982"/>
    </source>
</evidence>
<proteinExistence type="inferred from homology"/>
<dbReference type="InterPro" id="IPR026749">
    <property type="entry name" value="Tmem135"/>
</dbReference>
<evidence type="ECO:0000256" key="5">
    <source>
        <dbReference type="ARBA" id="ARBA00023136"/>
    </source>
</evidence>
<keyword evidence="5 6" id="KW-0472">Membrane</keyword>
<dbReference type="EMBL" id="ML991808">
    <property type="protein sequence ID" value="KAF2233211.1"/>
    <property type="molecule type" value="Genomic_DNA"/>
</dbReference>
<evidence type="ECO:0000256" key="3">
    <source>
        <dbReference type="ARBA" id="ARBA00022692"/>
    </source>
</evidence>
<reference evidence="8" key="1">
    <citation type="journal article" date="2020" name="Stud. Mycol.">
        <title>101 Dothideomycetes genomes: a test case for predicting lifestyles and emergence of pathogens.</title>
        <authorList>
            <person name="Haridas S."/>
            <person name="Albert R."/>
            <person name="Binder M."/>
            <person name="Bloem J."/>
            <person name="Labutti K."/>
            <person name="Salamov A."/>
            <person name="Andreopoulos B."/>
            <person name="Baker S."/>
            <person name="Barry K."/>
            <person name="Bills G."/>
            <person name="Bluhm B."/>
            <person name="Cannon C."/>
            <person name="Castanera R."/>
            <person name="Culley D."/>
            <person name="Daum C."/>
            <person name="Ezra D."/>
            <person name="Gonzalez J."/>
            <person name="Henrissat B."/>
            <person name="Kuo A."/>
            <person name="Liang C."/>
            <person name="Lipzen A."/>
            <person name="Lutzoni F."/>
            <person name="Magnuson J."/>
            <person name="Mondo S."/>
            <person name="Nolan M."/>
            <person name="Ohm R."/>
            <person name="Pangilinan J."/>
            <person name="Park H.-J."/>
            <person name="Ramirez L."/>
            <person name="Alfaro M."/>
            <person name="Sun H."/>
            <person name="Tritt A."/>
            <person name="Yoshinaga Y."/>
            <person name="Zwiers L.-H."/>
            <person name="Turgeon B."/>
            <person name="Goodwin S."/>
            <person name="Spatafora J."/>
            <person name="Crous P."/>
            <person name="Grigoriev I."/>
        </authorList>
    </citation>
    <scope>NUCLEOTIDE SEQUENCE</scope>
    <source>
        <strain evidence="8">Tuck. ex Michener</strain>
    </source>
</reference>
<keyword evidence="4 6" id="KW-1133">Transmembrane helix</keyword>
<feature type="transmembrane region" description="Helical" evidence="6">
    <location>
        <begin position="378"/>
        <end position="401"/>
    </location>
</feature>
<keyword evidence="9" id="KW-1185">Reference proteome</keyword>
<feature type="transmembrane region" description="Helical" evidence="6">
    <location>
        <begin position="63"/>
        <end position="86"/>
    </location>
</feature>
<dbReference type="PANTHER" id="PTHR12459">
    <property type="entry name" value="TRANSMEMBRANE PROTEIN 135-RELATED"/>
    <property type="match status" value="1"/>
</dbReference>
<evidence type="ECO:0000256" key="4">
    <source>
        <dbReference type="ARBA" id="ARBA00022989"/>
    </source>
</evidence>
<feature type="transmembrane region" description="Helical" evidence="6">
    <location>
        <begin position="20"/>
        <end position="43"/>
    </location>
</feature>
<feature type="transmembrane region" description="Helical" evidence="6">
    <location>
        <begin position="421"/>
        <end position="441"/>
    </location>
</feature>
<keyword evidence="3 6" id="KW-0812">Transmembrane</keyword>
<accession>A0A6A6H5T1</accession>
<dbReference type="InterPro" id="IPR031926">
    <property type="entry name" value="TMEM135_N"/>
</dbReference>
<dbReference type="AlphaFoldDB" id="A0A6A6H5T1"/>
<name>A0A6A6H5T1_VIRVR</name>
<protein>
    <recommendedName>
        <fullName evidence="7">Transmembrane protein 135 N-terminal domain-containing protein</fullName>
    </recommendedName>
</protein>
<dbReference type="GO" id="GO:0012505">
    <property type="term" value="C:endomembrane system"/>
    <property type="evidence" value="ECO:0007669"/>
    <property type="project" value="UniProtKB-SubCell"/>
</dbReference>
<dbReference type="PANTHER" id="PTHR12459:SF15">
    <property type="entry name" value="TRANSMEMBRANE PROTEIN 135"/>
    <property type="match status" value="1"/>
</dbReference>
<comment type="subcellular location">
    <subcellularLocation>
        <location evidence="1">Endomembrane system</location>
        <topology evidence="1">Multi-pass membrane protein</topology>
    </subcellularLocation>
</comment>
<dbReference type="Proteomes" id="UP000800092">
    <property type="component" value="Unassembled WGS sequence"/>
</dbReference>
<evidence type="ECO:0000256" key="1">
    <source>
        <dbReference type="ARBA" id="ARBA00004127"/>
    </source>
</evidence>
<evidence type="ECO:0000313" key="9">
    <source>
        <dbReference type="Proteomes" id="UP000800092"/>
    </source>
</evidence>
<evidence type="ECO:0000256" key="2">
    <source>
        <dbReference type="ARBA" id="ARBA00008924"/>
    </source>
</evidence>